<keyword evidence="2" id="KW-0560">Oxidoreductase</keyword>
<accession>A0A8H5PTK9</accession>
<organism evidence="2 3">
    <name type="scientific">Fusarium pseudocircinatum</name>
    <dbReference type="NCBI Taxonomy" id="56676"/>
    <lineage>
        <taxon>Eukaryota</taxon>
        <taxon>Fungi</taxon>
        <taxon>Dikarya</taxon>
        <taxon>Ascomycota</taxon>
        <taxon>Pezizomycotina</taxon>
        <taxon>Sordariomycetes</taxon>
        <taxon>Hypocreomycetidae</taxon>
        <taxon>Hypocreales</taxon>
        <taxon>Nectriaceae</taxon>
        <taxon>Fusarium</taxon>
        <taxon>Fusarium fujikuroi species complex</taxon>
    </lineage>
</organism>
<protein>
    <submittedName>
        <fullName evidence="2">Phytanoyl dioxygenase</fullName>
    </submittedName>
</protein>
<proteinExistence type="predicted"/>
<dbReference type="OrthoDB" id="1263307at2759"/>
<name>A0A8H5PTK9_9HYPO</name>
<reference evidence="2 3" key="1">
    <citation type="submission" date="2020-05" db="EMBL/GenBank/DDBJ databases">
        <title>Identification and distribution of gene clusters putatively required for synthesis of sphingolipid metabolism inhibitors in phylogenetically diverse species of the filamentous fungus Fusarium.</title>
        <authorList>
            <person name="Kim H.-S."/>
            <person name="Busman M."/>
            <person name="Brown D.W."/>
            <person name="Divon H."/>
            <person name="Uhlig S."/>
            <person name="Proctor R.H."/>
        </authorList>
    </citation>
    <scope>NUCLEOTIDE SEQUENCE [LARGE SCALE GENOMIC DNA]</scope>
    <source>
        <strain evidence="2 3">NRRL 36939</strain>
    </source>
</reference>
<dbReference type="Gene3D" id="3.40.50.1820">
    <property type="entry name" value="alpha/beta hydrolase"/>
    <property type="match status" value="1"/>
</dbReference>
<sequence length="533" mass="58760">MATPTVVIVPGSFAPSKHYRVFTDSLERHGINSRIIDTPSVGKRGNLPPATMSDDADEITNVVSKLLDEGKEVVLMTHSYGGIPGTQSLSKLSRKARKAEGKQGGVDKIIYLASVVLQPGVSNLDAFGSALPDFLDLKDDYMTLDPKGHATHTFSDLPFDEAFELAKQMPEHSTPSFREPLTYPGYNDVEVHYVVCEQDQIIPPQFQRAMIEGVKASSGREVTVHSFDSGHVPTVSQPDNVSKTSAALALPTLCSKDLCKNLILEVLRCIFKIIDRDGGVIVSNFLSPELLKESMAAIEPHFSDRKLYTSTSTHDELREDFFPKGSQRVYGLLAKMPEQIVKIMRLPVWQGIMAHYLNDEFSSYTGDKLVPQKSGYVLASTAALRLVPGAKPQPLHRATAVIPGSHFWGADRIPTLEECTYAEMEPGSALFTLGSTYHAAGENKCDRSDPDALRTLFACFAQRDYYRLDQDEVLSTPIEIARTLPDDILRLAGYYKAVSGVGYVEDHQNPVEFMQKEENGIGKFGPVSDKLMV</sequence>
<gene>
    <name evidence="2" type="ORF">FPCIR_1720</name>
</gene>
<evidence type="ECO:0000259" key="1">
    <source>
        <dbReference type="Pfam" id="PF12697"/>
    </source>
</evidence>
<dbReference type="Pfam" id="PF05721">
    <property type="entry name" value="PhyH"/>
    <property type="match status" value="1"/>
</dbReference>
<dbReference type="InterPro" id="IPR052897">
    <property type="entry name" value="Sec-Metab_Biosynth_Hydrolase"/>
</dbReference>
<dbReference type="AlphaFoldDB" id="A0A8H5PTK9"/>
<keyword evidence="3" id="KW-1185">Reference proteome</keyword>
<dbReference type="SUPFAM" id="SSF53474">
    <property type="entry name" value="alpha/beta-Hydrolases"/>
    <property type="match status" value="1"/>
</dbReference>
<dbReference type="Pfam" id="PF12697">
    <property type="entry name" value="Abhydrolase_6"/>
    <property type="match status" value="1"/>
</dbReference>
<dbReference type="PANTHER" id="PTHR37017:SF13">
    <property type="entry name" value="AB HYDROLASE-1 DOMAIN-CONTAINING PROTEIN"/>
    <property type="match status" value="1"/>
</dbReference>
<evidence type="ECO:0000313" key="3">
    <source>
        <dbReference type="Proteomes" id="UP000546213"/>
    </source>
</evidence>
<dbReference type="PANTHER" id="PTHR37017">
    <property type="entry name" value="AB HYDROLASE-1 DOMAIN-CONTAINING PROTEIN-RELATED"/>
    <property type="match status" value="1"/>
</dbReference>
<dbReference type="InterPro" id="IPR000073">
    <property type="entry name" value="AB_hydrolase_1"/>
</dbReference>
<dbReference type="InterPro" id="IPR008775">
    <property type="entry name" value="Phytyl_CoA_dOase-like"/>
</dbReference>
<dbReference type="Gene3D" id="2.60.120.620">
    <property type="entry name" value="q2cbj1_9rhob like domain"/>
    <property type="match status" value="2"/>
</dbReference>
<dbReference type="Proteomes" id="UP000546213">
    <property type="component" value="Unassembled WGS sequence"/>
</dbReference>
<dbReference type="InterPro" id="IPR029058">
    <property type="entry name" value="AB_hydrolase_fold"/>
</dbReference>
<feature type="domain" description="AB hydrolase-1" evidence="1">
    <location>
        <begin position="6"/>
        <end position="242"/>
    </location>
</feature>
<dbReference type="GO" id="GO:0051213">
    <property type="term" value="F:dioxygenase activity"/>
    <property type="evidence" value="ECO:0007669"/>
    <property type="project" value="UniProtKB-KW"/>
</dbReference>
<comment type="caution">
    <text evidence="2">The sequence shown here is derived from an EMBL/GenBank/DDBJ whole genome shotgun (WGS) entry which is preliminary data.</text>
</comment>
<evidence type="ECO:0000313" key="2">
    <source>
        <dbReference type="EMBL" id="KAF5602757.1"/>
    </source>
</evidence>
<dbReference type="EMBL" id="JAAOAS010000034">
    <property type="protein sequence ID" value="KAF5602757.1"/>
    <property type="molecule type" value="Genomic_DNA"/>
</dbReference>
<dbReference type="SUPFAM" id="SSF51197">
    <property type="entry name" value="Clavaminate synthase-like"/>
    <property type="match status" value="1"/>
</dbReference>
<keyword evidence="2" id="KW-0223">Dioxygenase</keyword>